<gene>
    <name evidence="2" type="ORF">LCGC14_1010530</name>
</gene>
<evidence type="ECO:0000313" key="2">
    <source>
        <dbReference type="EMBL" id="KKN13023.1"/>
    </source>
</evidence>
<organism evidence="2">
    <name type="scientific">marine sediment metagenome</name>
    <dbReference type="NCBI Taxonomy" id="412755"/>
    <lineage>
        <taxon>unclassified sequences</taxon>
        <taxon>metagenomes</taxon>
        <taxon>ecological metagenomes</taxon>
    </lineage>
</organism>
<proteinExistence type="predicted"/>
<feature type="domain" description="Antitoxin Xre-like helix-turn-helix" evidence="1">
    <location>
        <begin position="16"/>
        <end position="76"/>
    </location>
</feature>
<accession>A0A0F9R6G0</accession>
<evidence type="ECO:0000259" key="1">
    <source>
        <dbReference type="Pfam" id="PF20432"/>
    </source>
</evidence>
<comment type="caution">
    <text evidence="2">The sequence shown here is derived from an EMBL/GenBank/DDBJ whole genome shotgun (WGS) entry which is preliminary data.</text>
</comment>
<name>A0A0F9R6G0_9ZZZZ</name>
<reference evidence="2" key="1">
    <citation type="journal article" date="2015" name="Nature">
        <title>Complex archaea that bridge the gap between prokaryotes and eukaryotes.</title>
        <authorList>
            <person name="Spang A."/>
            <person name="Saw J.H."/>
            <person name="Jorgensen S.L."/>
            <person name="Zaremba-Niedzwiedzka K."/>
            <person name="Martijn J."/>
            <person name="Lind A.E."/>
            <person name="van Eijk R."/>
            <person name="Schleper C."/>
            <person name="Guy L."/>
            <person name="Ettema T.J."/>
        </authorList>
    </citation>
    <scope>NUCLEOTIDE SEQUENCE</scope>
</reference>
<dbReference type="AlphaFoldDB" id="A0A0F9R6G0"/>
<dbReference type="EMBL" id="LAZR01003968">
    <property type="protein sequence ID" value="KKN13023.1"/>
    <property type="molecule type" value="Genomic_DNA"/>
</dbReference>
<dbReference type="InterPro" id="IPR046847">
    <property type="entry name" value="Xre-like_HTH"/>
</dbReference>
<sequence>MTAIVERRNAEGDREAEKGRVALKGFFRVTEEWECSAEERSKLLGGPSRTTLYNYSKLNPTKLSNDTMERISYLLGIYKALQLLYPTHERANRRIRSKTSDLPFCGKSAMEFMAQGSMMNLMMTRQYFDDKRGW</sequence>
<dbReference type="Pfam" id="PF20432">
    <property type="entry name" value="Xre-like-HTH"/>
    <property type="match status" value="1"/>
</dbReference>
<dbReference type="GO" id="GO:0003677">
    <property type="term" value="F:DNA binding"/>
    <property type="evidence" value="ECO:0007669"/>
    <property type="project" value="InterPro"/>
</dbReference>
<protein>
    <recommendedName>
        <fullName evidence="1">Antitoxin Xre-like helix-turn-helix domain-containing protein</fullName>
    </recommendedName>
</protein>